<comment type="subcellular location">
    <subcellularLocation>
        <location evidence="4">Endoplasmic reticulum membrane</location>
        <topology evidence="4">Peripheral membrane protein</topology>
    </subcellularLocation>
    <subcellularLocation>
        <location evidence="3">Microsome membrane</location>
        <topology evidence="3">Peripheral membrane protein</topology>
    </subcellularLocation>
</comment>
<dbReference type="GO" id="GO:0004497">
    <property type="term" value="F:monooxygenase activity"/>
    <property type="evidence" value="ECO:0007669"/>
    <property type="project" value="UniProtKB-KW"/>
</dbReference>
<dbReference type="InterPro" id="IPR001128">
    <property type="entry name" value="Cyt_P450"/>
</dbReference>
<evidence type="ECO:0000256" key="5">
    <source>
        <dbReference type="ARBA" id="ARBA00010617"/>
    </source>
</evidence>
<dbReference type="GO" id="GO:0016705">
    <property type="term" value="F:oxidoreductase activity, acting on paired donors, with incorporation or reduction of molecular oxygen"/>
    <property type="evidence" value="ECO:0007669"/>
    <property type="project" value="InterPro"/>
</dbReference>
<evidence type="ECO:0000256" key="7">
    <source>
        <dbReference type="ARBA" id="ARBA00022723"/>
    </source>
</evidence>
<dbReference type="GO" id="GO:0020037">
    <property type="term" value="F:heme binding"/>
    <property type="evidence" value="ECO:0007669"/>
    <property type="project" value="InterPro"/>
</dbReference>
<protein>
    <submittedName>
        <fullName evidence="17">Putative cytochrome p450 9e2</fullName>
    </submittedName>
</protein>
<keyword evidence="10 15" id="KW-0560">Oxidoreductase</keyword>
<dbReference type="PANTHER" id="PTHR24292:SF54">
    <property type="entry name" value="CYP9F3-RELATED"/>
    <property type="match status" value="1"/>
</dbReference>
<dbReference type="PANTHER" id="PTHR24292">
    <property type="entry name" value="CYTOCHROME P450"/>
    <property type="match status" value="1"/>
</dbReference>
<feature type="transmembrane region" description="Helical" evidence="16">
    <location>
        <begin position="6"/>
        <end position="22"/>
    </location>
</feature>
<evidence type="ECO:0000256" key="6">
    <source>
        <dbReference type="ARBA" id="ARBA00022617"/>
    </source>
</evidence>
<dbReference type="InterPro" id="IPR017972">
    <property type="entry name" value="Cyt_P450_CS"/>
</dbReference>
<evidence type="ECO:0000256" key="13">
    <source>
        <dbReference type="ARBA" id="ARBA00023136"/>
    </source>
</evidence>
<dbReference type="InterPro" id="IPR002401">
    <property type="entry name" value="Cyt_P450_E_grp-I"/>
</dbReference>
<feature type="binding site" description="axial binding residue" evidence="14">
    <location>
        <position position="478"/>
    </location>
    <ligand>
        <name>heme</name>
        <dbReference type="ChEBI" id="CHEBI:30413"/>
    </ligand>
    <ligandPart>
        <name>Fe</name>
        <dbReference type="ChEBI" id="CHEBI:18248"/>
    </ligandPart>
</feature>
<evidence type="ECO:0000256" key="11">
    <source>
        <dbReference type="ARBA" id="ARBA00023004"/>
    </source>
</evidence>
<dbReference type="EMBL" id="GFDL01008384">
    <property type="protein sequence ID" value="JAV26661.1"/>
    <property type="molecule type" value="Transcribed_RNA"/>
</dbReference>
<evidence type="ECO:0000256" key="2">
    <source>
        <dbReference type="ARBA" id="ARBA00003690"/>
    </source>
</evidence>
<dbReference type="SUPFAM" id="SSF48264">
    <property type="entry name" value="Cytochrome P450"/>
    <property type="match status" value="1"/>
</dbReference>
<accession>A0A1Q3FGJ1</accession>
<evidence type="ECO:0000256" key="16">
    <source>
        <dbReference type="SAM" id="Phobius"/>
    </source>
</evidence>
<dbReference type="InterPro" id="IPR036396">
    <property type="entry name" value="Cyt_P450_sf"/>
</dbReference>
<keyword evidence="7 14" id="KW-0479">Metal-binding</keyword>
<dbReference type="PRINTS" id="PR00463">
    <property type="entry name" value="EP450I"/>
</dbReference>
<evidence type="ECO:0000256" key="10">
    <source>
        <dbReference type="ARBA" id="ARBA00023002"/>
    </source>
</evidence>
<dbReference type="Pfam" id="PF00067">
    <property type="entry name" value="p450"/>
    <property type="match status" value="1"/>
</dbReference>
<dbReference type="CDD" id="cd11056">
    <property type="entry name" value="CYP6-like"/>
    <property type="match status" value="1"/>
</dbReference>
<keyword evidence="9" id="KW-0492">Microsome</keyword>
<keyword evidence="6 14" id="KW-0349">Heme</keyword>
<evidence type="ECO:0000256" key="15">
    <source>
        <dbReference type="RuleBase" id="RU000461"/>
    </source>
</evidence>
<evidence type="ECO:0000256" key="4">
    <source>
        <dbReference type="ARBA" id="ARBA00004406"/>
    </source>
</evidence>
<dbReference type="FunFam" id="1.10.630.10:FF:000042">
    <property type="entry name" value="Cytochrome P450"/>
    <property type="match status" value="1"/>
</dbReference>
<reference evidence="17" key="1">
    <citation type="submission" date="2017-01" db="EMBL/GenBank/DDBJ databases">
        <title>A deep insight into the sialotranscriptome of adult male and female Cluex tarsalis mosquitoes.</title>
        <authorList>
            <person name="Ribeiro J.M."/>
            <person name="Moreira F."/>
            <person name="Bernard K.A."/>
            <person name="Calvo E."/>
        </authorList>
    </citation>
    <scope>NUCLEOTIDE SEQUENCE</scope>
    <source>
        <strain evidence="17">Kern County</strain>
        <tissue evidence="17">Salivary glands</tissue>
    </source>
</reference>
<comment type="function">
    <text evidence="2">May be involved in the metabolism of insect hormones and in the breakdown of synthetic insecticides.</text>
</comment>
<keyword evidence="11 14" id="KW-0408">Iron</keyword>
<dbReference type="InterPro" id="IPR050476">
    <property type="entry name" value="Insect_CytP450_Detox"/>
</dbReference>
<sequence>MQIDLAYVVPILAILGFLYYWITRNDDYFHEKPIPSMAVKPLVGSTWPMLFKKIAFSEFVQNTYDKYANAKVFGMMDMTRPIFVVRDPELIKQVGVKDFDHFMDHQPVFGNPDYDHPNLLVGKSLFTLAGQRWKTMRATLSPAFTGSKMRQMFELIVECSERMAAHYREEAKSKGPQEYEMKDVFSRFANDVVATCAFGISVDSVKDKDNEFYMNGKKMMSFGRISVILRMVGYQLCPALMGRLGIDLIDEEQNSYFSSLILNAVKNRNEKGIVRPDMINLLIQARKGTLKHQQEKEQNEGFATVEESDVGKAQVSSDMTDTEMVAQCLIFFLAGFDTVSTCLLFLTYELAINPEVQQKLYKEVLDTQESLGGKSLTYDALQKMKYLDMVVSEALRRWPPAPAIDRLCVKDYQLDDGNGLSFKIDKGTALWFPVHALHNDPKYFPNPEKFDPERFSDDRKGSIKPGTYLPFGIGPRNCIGSRFALSEVKTIMYYMMLNFSFERTSKTEVPLVLIKSMADVIPEKGVHLEFRPRT</sequence>
<comment type="similarity">
    <text evidence="5 15">Belongs to the cytochrome P450 family.</text>
</comment>
<evidence type="ECO:0000256" key="14">
    <source>
        <dbReference type="PIRSR" id="PIRSR602401-1"/>
    </source>
</evidence>
<dbReference type="PRINTS" id="PR00385">
    <property type="entry name" value="P450"/>
</dbReference>
<dbReference type="GO" id="GO:0005506">
    <property type="term" value="F:iron ion binding"/>
    <property type="evidence" value="ECO:0007669"/>
    <property type="project" value="InterPro"/>
</dbReference>
<keyword evidence="16" id="KW-0812">Transmembrane</keyword>
<keyword evidence="13 16" id="KW-0472">Membrane</keyword>
<evidence type="ECO:0000256" key="9">
    <source>
        <dbReference type="ARBA" id="ARBA00022848"/>
    </source>
</evidence>
<evidence type="ECO:0000313" key="17">
    <source>
        <dbReference type="EMBL" id="JAV26661.1"/>
    </source>
</evidence>
<evidence type="ECO:0000256" key="12">
    <source>
        <dbReference type="ARBA" id="ARBA00023033"/>
    </source>
</evidence>
<proteinExistence type="inferred from homology"/>
<dbReference type="GO" id="GO:0005789">
    <property type="term" value="C:endoplasmic reticulum membrane"/>
    <property type="evidence" value="ECO:0007669"/>
    <property type="project" value="UniProtKB-SubCell"/>
</dbReference>
<evidence type="ECO:0000256" key="8">
    <source>
        <dbReference type="ARBA" id="ARBA00022824"/>
    </source>
</evidence>
<keyword evidence="16" id="KW-1133">Transmembrane helix</keyword>
<comment type="cofactor">
    <cofactor evidence="1 14">
        <name>heme</name>
        <dbReference type="ChEBI" id="CHEBI:30413"/>
    </cofactor>
</comment>
<evidence type="ECO:0000256" key="3">
    <source>
        <dbReference type="ARBA" id="ARBA00004174"/>
    </source>
</evidence>
<organism evidence="17">
    <name type="scientific">Culex tarsalis</name>
    <name type="common">Encephalitis mosquito</name>
    <dbReference type="NCBI Taxonomy" id="7177"/>
    <lineage>
        <taxon>Eukaryota</taxon>
        <taxon>Metazoa</taxon>
        <taxon>Ecdysozoa</taxon>
        <taxon>Arthropoda</taxon>
        <taxon>Hexapoda</taxon>
        <taxon>Insecta</taxon>
        <taxon>Pterygota</taxon>
        <taxon>Neoptera</taxon>
        <taxon>Endopterygota</taxon>
        <taxon>Diptera</taxon>
        <taxon>Nematocera</taxon>
        <taxon>Culicoidea</taxon>
        <taxon>Culicidae</taxon>
        <taxon>Culicinae</taxon>
        <taxon>Culicini</taxon>
        <taxon>Culex</taxon>
        <taxon>Culex</taxon>
    </lineage>
</organism>
<dbReference type="PROSITE" id="PS00086">
    <property type="entry name" value="CYTOCHROME_P450"/>
    <property type="match status" value="1"/>
</dbReference>
<name>A0A1Q3FGJ1_CULTA</name>
<evidence type="ECO:0000256" key="1">
    <source>
        <dbReference type="ARBA" id="ARBA00001971"/>
    </source>
</evidence>
<dbReference type="Gene3D" id="1.10.630.10">
    <property type="entry name" value="Cytochrome P450"/>
    <property type="match status" value="1"/>
</dbReference>
<dbReference type="AlphaFoldDB" id="A0A1Q3FGJ1"/>
<keyword evidence="12 15" id="KW-0503">Monooxygenase</keyword>
<keyword evidence="8" id="KW-0256">Endoplasmic reticulum</keyword>